<dbReference type="InterPro" id="IPR003609">
    <property type="entry name" value="Pan_app"/>
</dbReference>
<reference evidence="3" key="1">
    <citation type="submission" date="2022-10" db="EMBL/GenBank/DDBJ databases">
        <title>Genome assembly of Pristionchus species.</title>
        <authorList>
            <person name="Yoshida K."/>
            <person name="Sommer R.J."/>
        </authorList>
    </citation>
    <scope>NUCLEOTIDE SEQUENCE [LARGE SCALE GENOMIC DNA]</scope>
    <source>
        <strain evidence="3">RS5460</strain>
    </source>
</reference>
<name>A0AAN5IG22_9BILA</name>
<evidence type="ECO:0000259" key="1">
    <source>
        <dbReference type="PROSITE" id="PS50948"/>
    </source>
</evidence>
<comment type="caution">
    <text evidence="2">The sequence shown here is derived from an EMBL/GenBank/DDBJ whole genome shotgun (WGS) entry which is preliminary data.</text>
</comment>
<feature type="non-terminal residue" evidence="2">
    <location>
        <position position="1"/>
    </location>
</feature>
<organism evidence="2 3">
    <name type="scientific">Pristionchus mayeri</name>
    <dbReference type="NCBI Taxonomy" id="1317129"/>
    <lineage>
        <taxon>Eukaryota</taxon>
        <taxon>Metazoa</taxon>
        <taxon>Ecdysozoa</taxon>
        <taxon>Nematoda</taxon>
        <taxon>Chromadorea</taxon>
        <taxon>Rhabditida</taxon>
        <taxon>Rhabditina</taxon>
        <taxon>Diplogasteromorpha</taxon>
        <taxon>Diplogasteroidea</taxon>
        <taxon>Neodiplogasteridae</taxon>
        <taxon>Pristionchus</taxon>
    </lineage>
</organism>
<dbReference type="Proteomes" id="UP001328107">
    <property type="component" value="Unassembled WGS sequence"/>
</dbReference>
<evidence type="ECO:0000313" key="2">
    <source>
        <dbReference type="EMBL" id="GMR62985.1"/>
    </source>
</evidence>
<dbReference type="Pfam" id="PF00024">
    <property type="entry name" value="PAN_1"/>
    <property type="match status" value="1"/>
</dbReference>
<dbReference type="AlphaFoldDB" id="A0AAN5IG22"/>
<accession>A0AAN5IG22</accession>
<gene>
    <name evidence="2" type="ORF">PMAYCL1PPCAC_33180</name>
</gene>
<evidence type="ECO:0000313" key="3">
    <source>
        <dbReference type="Proteomes" id="UP001328107"/>
    </source>
</evidence>
<feature type="non-terminal residue" evidence="2">
    <location>
        <position position="91"/>
    </location>
</feature>
<dbReference type="SUPFAM" id="SSF57414">
    <property type="entry name" value="Hairpin loop containing domain-like"/>
    <property type="match status" value="1"/>
</dbReference>
<sequence>PSCFERELAPAWIAPKISTHVKLSSVQECLAICASAYSLLQWECTRIVYDNASEGCLLLGSSTGDGQKLAVDPSFDSYNNLCWLEETKKSE</sequence>
<protein>
    <recommendedName>
        <fullName evidence="1">Apple domain-containing protein</fullName>
    </recommendedName>
</protein>
<dbReference type="EMBL" id="BTRK01000006">
    <property type="protein sequence ID" value="GMR62985.1"/>
    <property type="molecule type" value="Genomic_DNA"/>
</dbReference>
<proteinExistence type="predicted"/>
<dbReference type="Gene3D" id="3.50.4.10">
    <property type="entry name" value="Hepatocyte Growth Factor"/>
    <property type="match status" value="1"/>
</dbReference>
<feature type="domain" description="Apple" evidence="1">
    <location>
        <begin position="3"/>
        <end position="82"/>
    </location>
</feature>
<dbReference type="PROSITE" id="PS50948">
    <property type="entry name" value="PAN"/>
    <property type="match status" value="1"/>
</dbReference>
<keyword evidence="3" id="KW-1185">Reference proteome</keyword>